<proteinExistence type="predicted"/>
<sequence length="70" mass="8339">MSDHRGFRCSLYDIYKILKRVGLRWGWRTQADRDVIRRRPDDRYHIGENLSSAAYAVKEFGDLQIKAPRD</sequence>
<dbReference type="AlphaFoldDB" id="A0A4C1ZW91"/>
<dbReference type="EMBL" id="BGZK01002204">
    <property type="protein sequence ID" value="GBP91742.1"/>
    <property type="molecule type" value="Genomic_DNA"/>
</dbReference>
<comment type="caution">
    <text evidence="1">The sequence shown here is derived from an EMBL/GenBank/DDBJ whole genome shotgun (WGS) entry which is preliminary data.</text>
</comment>
<name>A0A4C1ZW91_EUMVA</name>
<evidence type="ECO:0000313" key="1">
    <source>
        <dbReference type="EMBL" id="GBP91742.1"/>
    </source>
</evidence>
<protein>
    <submittedName>
        <fullName evidence="1">Uncharacterized protein</fullName>
    </submittedName>
</protein>
<gene>
    <name evidence="1" type="ORF">EVAR_100227_1</name>
</gene>
<dbReference type="Proteomes" id="UP000299102">
    <property type="component" value="Unassembled WGS sequence"/>
</dbReference>
<evidence type="ECO:0000313" key="2">
    <source>
        <dbReference type="Proteomes" id="UP000299102"/>
    </source>
</evidence>
<keyword evidence="2" id="KW-1185">Reference proteome</keyword>
<reference evidence="1 2" key="1">
    <citation type="journal article" date="2019" name="Commun. Biol.">
        <title>The bagworm genome reveals a unique fibroin gene that provides high tensile strength.</title>
        <authorList>
            <person name="Kono N."/>
            <person name="Nakamura H."/>
            <person name="Ohtoshi R."/>
            <person name="Tomita M."/>
            <person name="Numata K."/>
            <person name="Arakawa K."/>
        </authorList>
    </citation>
    <scope>NUCLEOTIDE SEQUENCE [LARGE SCALE GENOMIC DNA]</scope>
</reference>
<accession>A0A4C1ZW91</accession>
<organism evidence="1 2">
    <name type="scientific">Eumeta variegata</name>
    <name type="common">Bagworm moth</name>
    <name type="synonym">Eumeta japonica</name>
    <dbReference type="NCBI Taxonomy" id="151549"/>
    <lineage>
        <taxon>Eukaryota</taxon>
        <taxon>Metazoa</taxon>
        <taxon>Ecdysozoa</taxon>
        <taxon>Arthropoda</taxon>
        <taxon>Hexapoda</taxon>
        <taxon>Insecta</taxon>
        <taxon>Pterygota</taxon>
        <taxon>Neoptera</taxon>
        <taxon>Endopterygota</taxon>
        <taxon>Lepidoptera</taxon>
        <taxon>Glossata</taxon>
        <taxon>Ditrysia</taxon>
        <taxon>Tineoidea</taxon>
        <taxon>Psychidae</taxon>
        <taxon>Oiketicinae</taxon>
        <taxon>Eumeta</taxon>
    </lineage>
</organism>